<dbReference type="Pfam" id="PF02791">
    <property type="entry name" value="DDT"/>
    <property type="match status" value="1"/>
</dbReference>
<dbReference type="InterPro" id="IPR053271">
    <property type="entry name" value="DDT_domain"/>
</dbReference>
<dbReference type="InterPro" id="IPR009071">
    <property type="entry name" value="HMG_box_dom"/>
</dbReference>
<proteinExistence type="predicted"/>
<feature type="region of interest" description="Disordered" evidence="3">
    <location>
        <begin position="1"/>
        <end position="21"/>
    </location>
</feature>
<dbReference type="Pfam" id="PF00505">
    <property type="entry name" value="HMG_box"/>
    <property type="match status" value="1"/>
</dbReference>
<dbReference type="GO" id="GO:0005634">
    <property type="term" value="C:nucleus"/>
    <property type="evidence" value="ECO:0007669"/>
    <property type="project" value="UniProtKB-SubCell"/>
</dbReference>
<dbReference type="Pfam" id="PF15613">
    <property type="entry name" value="WSD"/>
    <property type="match status" value="1"/>
</dbReference>
<feature type="compositionally biased region" description="Basic and acidic residues" evidence="3">
    <location>
        <begin position="221"/>
        <end position="238"/>
    </location>
</feature>
<comment type="caution">
    <text evidence="5">The sequence shown here is derived from an EMBL/GenBank/DDBJ whole genome shotgun (WGS) entry which is preliminary data.</text>
</comment>
<evidence type="ECO:0000313" key="5">
    <source>
        <dbReference type="EMBL" id="KAL1499205.1"/>
    </source>
</evidence>
<evidence type="ECO:0000256" key="3">
    <source>
        <dbReference type="SAM" id="MobiDB-lite"/>
    </source>
</evidence>
<protein>
    <recommendedName>
        <fullName evidence="4">DDT domain-containing protein</fullName>
    </recommendedName>
</protein>
<dbReference type="SUPFAM" id="SSF47095">
    <property type="entry name" value="HMG-box"/>
    <property type="match status" value="1"/>
</dbReference>
<feature type="compositionally biased region" description="Basic and acidic residues" evidence="3">
    <location>
        <begin position="159"/>
        <end position="179"/>
    </location>
</feature>
<feature type="domain" description="DDT" evidence="4">
    <location>
        <begin position="408"/>
        <end position="468"/>
    </location>
</feature>
<dbReference type="PANTHER" id="PTHR15546">
    <property type="entry name" value="BROMODOMAIN ADJACENT TO ZINC FINGER DOMAIN, 2A"/>
    <property type="match status" value="1"/>
</dbReference>
<keyword evidence="6" id="KW-1185">Reference proteome</keyword>
<dbReference type="PANTHER" id="PTHR15546:SF2">
    <property type="entry name" value="DDT DOMAIN-CONTAINING PROTEIN DDB_G0282237"/>
    <property type="match status" value="1"/>
</dbReference>
<dbReference type="Proteomes" id="UP001515480">
    <property type="component" value="Unassembled WGS sequence"/>
</dbReference>
<feature type="compositionally biased region" description="Polar residues" evidence="3">
    <location>
        <begin position="327"/>
        <end position="337"/>
    </location>
</feature>
<comment type="subcellular location">
    <subcellularLocation>
        <location evidence="1">Nucleus</location>
    </subcellularLocation>
</comment>
<feature type="region of interest" description="Disordered" evidence="3">
    <location>
        <begin position="308"/>
        <end position="352"/>
    </location>
</feature>
<sequence length="1269" mass="140594">MNEPGRNDAAPSQGSSNSTTVIIIDHDDDEDDLHWRTEGHEFQGQRVARRFGRKVVLGRIVRWLPEDTSADDPALFHMRHDDGDEEDLEFAEVQEAIELYSKQPEAIRSKANAAKAEAKAAAKAQAKAEAKAAKDAAKAAAKAAKMAANQAAKQAAKGKAEEFKAAEKNAQRNVRKDEAAPMPANQAADEAAKRKSEEFKAAEKVAQRKARKAEAAPMEVVQEKQQLEKKKSVGDERMRTPSSIYVQTNLPLVRNTHPQMQIDLIRRLLSENYKSLPPAARRPYEEMAAKENARFMASEAWMSSSVGTQLGKKHPRPTEVSPENHPSFVNNEMSNGQAKKPKPASTMENPQPAIPMDPRQIAAHRLQMAMRVSERAKHAAYLNQEKCWQSQPRGPHREPDGWLPLAEPTVAAEVMSVWAFATSFSNTIGLSPFDIEDLCTCLQREGQPTLLIELCMALLRTLLRSVDSLQLEVLPPASEAALLLQQLPPAELVTPTTWAEVLRSVGWLLPDFAPPQLNDECAAALQEMQRSGFASLGVTSRLALLCALCDACLQAPAIQEVLRQAETARIEMLQVHNAQRRELELRSRGIPPKEPSPAGKVYFACLAPLVRSDRAPGGTSGGAPSASLSGSAVEEFKAKRAAATANLLAAIQTRSTSELTAAIEMAENSWHEGVHAPTTTIDASGELQQIEGTPWCTEELYSARRILSEQKWVEARTTAMRKSRLDLLRKQVDMQAEQPVHAAEVLGMDKRQRRYLIFAQDPTRVWVEATRTKETWRWGFYATASRLRQLVASLDGRGRAGDGHVGEAHLKRVLTERLPLLVERMLEGDEQAVTTSTPSAPGEEVQVDAGEATMEEWLVSGHSFISRRVARTFGKEQTVLGRITRWVPPDGTENALFHAVHDDGDEEDLEEDEASDAINTYEALSPCKIKDSCAQQPKYDNKLAKKSLRAIGANLGLPAVLADVTSFYETFLHPALKRASLSWARKHGGSEQWLGRVKRCNSADGLGKLLVLLEEQIHKLQVVDEGSERKPWLPSGHAAIGRSVRRFFAADKGPPIISDGVIVGWLPPDGVDEALWHMVHADGDEEDLDEMEMEFALANYLQGRTNYCDEELALIAKANADEPRVSRELSALQDDVGSMRDVGSQPVLEAVRRGDRLWLSLEARTRWKAVLTPEFSDRSVSIEGVALAFAALRDHSLLFYPLQDSCSRDHNTYVRSELSSVDASTPLFQDNKKSQRPDVRAFGKLRPWYHASAFQERRVQTLGRPRRSK</sequence>
<organism evidence="5 6">
    <name type="scientific">Prymnesium parvum</name>
    <name type="common">Toxic golden alga</name>
    <dbReference type="NCBI Taxonomy" id="97485"/>
    <lineage>
        <taxon>Eukaryota</taxon>
        <taxon>Haptista</taxon>
        <taxon>Haptophyta</taxon>
        <taxon>Prymnesiophyceae</taxon>
        <taxon>Prymnesiales</taxon>
        <taxon>Prymnesiaceae</taxon>
        <taxon>Prymnesium</taxon>
    </lineage>
</organism>
<feature type="region of interest" description="Disordered" evidence="3">
    <location>
        <begin position="159"/>
        <end position="238"/>
    </location>
</feature>
<dbReference type="AlphaFoldDB" id="A0AB34IIL2"/>
<dbReference type="InterPro" id="IPR018501">
    <property type="entry name" value="DDT_dom"/>
</dbReference>
<accession>A0AB34IIL2</accession>
<dbReference type="PROSITE" id="PS50827">
    <property type="entry name" value="DDT"/>
    <property type="match status" value="1"/>
</dbReference>
<gene>
    <name evidence="5" type="ORF">AB1Y20_013713</name>
</gene>
<dbReference type="SMART" id="SM00571">
    <property type="entry name" value="DDT"/>
    <property type="match status" value="1"/>
</dbReference>
<evidence type="ECO:0000313" key="6">
    <source>
        <dbReference type="Proteomes" id="UP001515480"/>
    </source>
</evidence>
<feature type="compositionally biased region" description="Polar residues" evidence="3">
    <location>
        <begin position="10"/>
        <end position="21"/>
    </location>
</feature>
<name>A0AB34IIL2_PRYPA</name>
<keyword evidence="2" id="KW-0539">Nucleus</keyword>
<dbReference type="EMBL" id="JBGBPQ010000026">
    <property type="protein sequence ID" value="KAL1499205.1"/>
    <property type="molecule type" value="Genomic_DNA"/>
</dbReference>
<reference evidence="5 6" key="1">
    <citation type="journal article" date="2024" name="Science">
        <title>Giant polyketide synthase enzymes in the biosynthesis of giant marine polyether toxins.</title>
        <authorList>
            <person name="Fallon T.R."/>
            <person name="Shende V.V."/>
            <person name="Wierzbicki I.H."/>
            <person name="Pendleton A.L."/>
            <person name="Watervoot N.F."/>
            <person name="Auber R.P."/>
            <person name="Gonzalez D.J."/>
            <person name="Wisecaver J.H."/>
            <person name="Moore B.S."/>
        </authorList>
    </citation>
    <scope>NUCLEOTIDE SEQUENCE [LARGE SCALE GENOMIC DNA]</scope>
    <source>
        <strain evidence="5 6">12B1</strain>
    </source>
</reference>
<dbReference type="Gene3D" id="1.10.30.10">
    <property type="entry name" value="High mobility group box domain"/>
    <property type="match status" value="1"/>
</dbReference>
<dbReference type="CDD" id="cd00084">
    <property type="entry name" value="HMG-box_SF"/>
    <property type="match status" value="1"/>
</dbReference>
<evidence type="ECO:0000256" key="1">
    <source>
        <dbReference type="ARBA" id="ARBA00004123"/>
    </source>
</evidence>
<evidence type="ECO:0000256" key="2">
    <source>
        <dbReference type="ARBA" id="ARBA00023242"/>
    </source>
</evidence>
<feature type="compositionally biased region" description="Basic and acidic residues" evidence="3">
    <location>
        <begin position="190"/>
        <end position="206"/>
    </location>
</feature>
<evidence type="ECO:0000259" key="4">
    <source>
        <dbReference type="PROSITE" id="PS50827"/>
    </source>
</evidence>
<dbReference type="InterPro" id="IPR028941">
    <property type="entry name" value="WHIM2_dom"/>
</dbReference>
<dbReference type="InterPro" id="IPR036910">
    <property type="entry name" value="HMG_box_dom_sf"/>
</dbReference>